<reference evidence="1" key="1">
    <citation type="submission" date="2014-11" db="EMBL/GenBank/DDBJ databases">
        <authorList>
            <person name="Amaro Gonzalez C."/>
        </authorList>
    </citation>
    <scope>NUCLEOTIDE SEQUENCE</scope>
</reference>
<sequence>MQSMVNYIPIEQGTHCKFGELKESIVLSVLNLSINIYFKSENIDNIFQSY</sequence>
<dbReference type="EMBL" id="GBXM01075083">
    <property type="protein sequence ID" value="JAH33494.1"/>
    <property type="molecule type" value="Transcribed_RNA"/>
</dbReference>
<dbReference type="AlphaFoldDB" id="A0A0E9RWD9"/>
<organism evidence="1">
    <name type="scientific">Anguilla anguilla</name>
    <name type="common">European freshwater eel</name>
    <name type="synonym">Muraena anguilla</name>
    <dbReference type="NCBI Taxonomy" id="7936"/>
    <lineage>
        <taxon>Eukaryota</taxon>
        <taxon>Metazoa</taxon>
        <taxon>Chordata</taxon>
        <taxon>Craniata</taxon>
        <taxon>Vertebrata</taxon>
        <taxon>Euteleostomi</taxon>
        <taxon>Actinopterygii</taxon>
        <taxon>Neopterygii</taxon>
        <taxon>Teleostei</taxon>
        <taxon>Anguilliformes</taxon>
        <taxon>Anguillidae</taxon>
        <taxon>Anguilla</taxon>
    </lineage>
</organism>
<protein>
    <submittedName>
        <fullName evidence="1">Uncharacterized protein</fullName>
    </submittedName>
</protein>
<reference evidence="1" key="2">
    <citation type="journal article" date="2015" name="Fish Shellfish Immunol.">
        <title>Early steps in the European eel (Anguilla anguilla)-Vibrio vulnificus interaction in the gills: Role of the RtxA13 toxin.</title>
        <authorList>
            <person name="Callol A."/>
            <person name="Pajuelo D."/>
            <person name="Ebbesson L."/>
            <person name="Teles M."/>
            <person name="MacKenzie S."/>
            <person name="Amaro C."/>
        </authorList>
    </citation>
    <scope>NUCLEOTIDE SEQUENCE</scope>
</reference>
<accession>A0A0E9RWD9</accession>
<name>A0A0E9RWD9_ANGAN</name>
<evidence type="ECO:0000313" key="1">
    <source>
        <dbReference type="EMBL" id="JAH33494.1"/>
    </source>
</evidence>
<proteinExistence type="predicted"/>